<reference evidence="1" key="2">
    <citation type="journal article" date="2015" name="Fish Shellfish Immunol.">
        <title>Early steps in the European eel (Anguilla anguilla)-Vibrio vulnificus interaction in the gills: Role of the RtxA13 toxin.</title>
        <authorList>
            <person name="Callol A."/>
            <person name="Pajuelo D."/>
            <person name="Ebbesson L."/>
            <person name="Teles M."/>
            <person name="MacKenzie S."/>
            <person name="Amaro C."/>
        </authorList>
    </citation>
    <scope>NUCLEOTIDE SEQUENCE</scope>
</reference>
<dbReference type="EMBL" id="GBXM01100067">
    <property type="protein sequence ID" value="JAH08510.1"/>
    <property type="molecule type" value="Transcribed_RNA"/>
</dbReference>
<dbReference type="AlphaFoldDB" id="A0A0E9PWP3"/>
<sequence>MQLQIHLITSAVCMLVLIFKQ</sequence>
<protein>
    <submittedName>
        <fullName evidence="1">Uncharacterized protein</fullName>
    </submittedName>
</protein>
<reference evidence="1" key="1">
    <citation type="submission" date="2014-11" db="EMBL/GenBank/DDBJ databases">
        <authorList>
            <person name="Amaro Gonzalez C."/>
        </authorList>
    </citation>
    <scope>NUCLEOTIDE SEQUENCE</scope>
</reference>
<name>A0A0E9PWP3_ANGAN</name>
<organism evidence="1">
    <name type="scientific">Anguilla anguilla</name>
    <name type="common">European freshwater eel</name>
    <name type="synonym">Muraena anguilla</name>
    <dbReference type="NCBI Taxonomy" id="7936"/>
    <lineage>
        <taxon>Eukaryota</taxon>
        <taxon>Metazoa</taxon>
        <taxon>Chordata</taxon>
        <taxon>Craniata</taxon>
        <taxon>Vertebrata</taxon>
        <taxon>Euteleostomi</taxon>
        <taxon>Actinopterygii</taxon>
        <taxon>Neopterygii</taxon>
        <taxon>Teleostei</taxon>
        <taxon>Anguilliformes</taxon>
        <taxon>Anguillidae</taxon>
        <taxon>Anguilla</taxon>
    </lineage>
</organism>
<accession>A0A0E9PWP3</accession>
<evidence type="ECO:0000313" key="1">
    <source>
        <dbReference type="EMBL" id="JAH08510.1"/>
    </source>
</evidence>
<proteinExistence type="predicted"/>